<dbReference type="Gene3D" id="2.30.140.10">
    <property type="entry name" value="Spermidine synthase, tetramerisation domain"/>
    <property type="match status" value="1"/>
</dbReference>
<comment type="catalytic activity">
    <reaction evidence="5">
        <text>S-adenosyl 3-(methylsulfanyl)propylamine + putrescine = S-methyl-5'-thioadenosine + spermidine + H(+)</text>
        <dbReference type="Rhea" id="RHEA:12721"/>
        <dbReference type="ChEBI" id="CHEBI:15378"/>
        <dbReference type="ChEBI" id="CHEBI:17509"/>
        <dbReference type="ChEBI" id="CHEBI:57443"/>
        <dbReference type="ChEBI" id="CHEBI:57834"/>
        <dbReference type="ChEBI" id="CHEBI:326268"/>
        <dbReference type="EC" id="2.5.1.16"/>
    </reaction>
</comment>
<dbReference type="EMBL" id="NXLS01000002">
    <property type="protein sequence ID" value="RDU63843.1"/>
    <property type="molecule type" value="Genomic_DNA"/>
</dbReference>
<dbReference type="Proteomes" id="UP000256650">
    <property type="component" value="Unassembled WGS sequence"/>
</dbReference>
<feature type="binding site" evidence="5">
    <location>
        <position position="83"/>
    </location>
    <ligand>
        <name>spermidine</name>
        <dbReference type="ChEBI" id="CHEBI:57834"/>
    </ligand>
</feature>
<dbReference type="PROSITE" id="PS51006">
    <property type="entry name" value="PABS_2"/>
    <property type="match status" value="1"/>
</dbReference>
<proteinExistence type="inferred from homology"/>
<comment type="function">
    <text evidence="5">Catalyzes the irreversible transfer of a propylamine group from the amino donor S-adenosylmethioninamine (decarboxy-AdoMet) to putrescine (1,4-diaminobutane) to yield spermidine.</text>
</comment>
<comment type="caution">
    <text evidence="5 6">Lacks conserved residue(s) required for the propagation of feature annotation.</text>
</comment>
<dbReference type="Pfam" id="PF01564">
    <property type="entry name" value="Spermine_synth"/>
    <property type="match status" value="1"/>
</dbReference>
<comment type="caution">
    <text evidence="5">Lacks the conserved Asp active site.</text>
</comment>
<evidence type="ECO:0000256" key="2">
    <source>
        <dbReference type="ARBA" id="ARBA00022679"/>
    </source>
</evidence>
<evidence type="ECO:0000256" key="1">
    <source>
        <dbReference type="ARBA" id="ARBA00007867"/>
    </source>
</evidence>
<dbReference type="SUPFAM" id="SSF53335">
    <property type="entry name" value="S-adenosyl-L-methionine-dependent methyltransferases"/>
    <property type="match status" value="1"/>
</dbReference>
<dbReference type="UniPathway" id="UPA00248">
    <property type="reaction ID" value="UER00314"/>
</dbReference>
<evidence type="ECO:0000256" key="6">
    <source>
        <dbReference type="PROSITE-ProRule" id="PRU00354"/>
    </source>
</evidence>
<dbReference type="Pfam" id="PF17284">
    <property type="entry name" value="Spermine_synt_N"/>
    <property type="match status" value="1"/>
</dbReference>
<reference evidence="8 9" key="1">
    <citation type="submission" date="2018-04" db="EMBL/GenBank/DDBJ databases">
        <title>Novel Campyloabacter and Helicobacter Species and Strains.</title>
        <authorList>
            <person name="Mannion A.J."/>
            <person name="Shen Z."/>
            <person name="Fox J.G."/>
        </authorList>
    </citation>
    <scope>NUCLEOTIDE SEQUENCE [LARGE SCALE GENOMIC DNA]</scope>
    <source>
        <strain evidence="8 9">MIT 99-5101</strain>
    </source>
</reference>
<feature type="domain" description="PABS" evidence="7">
    <location>
        <begin position="1"/>
        <end position="154"/>
    </location>
</feature>
<keyword evidence="2 5" id="KW-0808">Transferase</keyword>
<dbReference type="PANTHER" id="PTHR11558:SF11">
    <property type="entry name" value="SPERMIDINE SYNTHASE"/>
    <property type="match status" value="1"/>
</dbReference>
<dbReference type="PANTHER" id="PTHR11558">
    <property type="entry name" value="SPERMIDINE/SPERMINE SYNTHASE"/>
    <property type="match status" value="1"/>
</dbReference>
<dbReference type="InterPro" id="IPR030374">
    <property type="entry name" value="PABS"/>
</dbReference>
<dbReference type="AlphaFoldDB" id="A0A3D8IF49"/>
<dbReference type="InterPro" id="IPR037163">
    <property type="entry name" value="Spermidine_synt_N_sf"/>
</dbReference>
<dbReference type="InterPro" id="IPR035246">
    <property type="entry name" value="Spermidine_synt_N"/>
</dbReference>
<keyword evidence="9" id="KW-1185">Reference proteome</keyword>
<dbReference type="InterPro" id="IPR029063">
    <property type="entry name" value="SAM-dependent_MTases_sf"/>
</dbReference>
<comment type="subunit">
    <text evidence="5">Homodimer or homotetramer.</text>
</comment>
<evidence type="ECO:0000256" key="5">
    <source>
        <dbReference type="HAMAP-Rule" id="MF_00198"/>
    </source>
</evidence>
<accession>A0A3D8IF49</accession>
<evidence type="ECO:0000313" key="8">
    <source>
        <dbReference type="EMBL" id="RDU63843.1"/>
    </source>
</evidence>
<dbReference type="HAMAP" id="MF_00198">
    <property type="entry name" value="Spermidine_synth"/>
    <property type="match status" value="1"/>
</dbReference>
<keyword evidence="4 5" id="KW-0620">Polyamine biosynthesis</keyword>
<dbReference type="GO" id="GO:0005829">
    <property type="term" value="C:cytosol"/>
    <property type="evidence" value="ECO:0007669"/>
    <property type="project" value="TreeGrafter"/>
</dbReference>
<sequence>MWVTKSYNDKFQQEYKIERKLHEVKGERHTLELFTSKAFGEIALLEEGMLLQKMLCVQSEFLAHLLACSHRAPKRVLIAGSFNLEIAFEFLRHQDLCVDFLQFDLKVLESLVSFFPHYKEVMESPRFTLIPQQSKEFLRQNTQENRVSYDIVLLLDSAQQAQDYQPLLEEKGILMIKSPQILLETLEVKRLLESLGDFGVKMPCFAPLSLLQDCYIFASKIYHPTADIQLQRADMLEGLQYYHANLHLSAFVLPKSVKNMLFGVAKN</sequence>
<dbReference type="InterPro" id="IPR001045">
    <property type="entry name" value="Spermi_synthase"/>
</dbReference>
<comment type="pathway">
    <text evidence="5">Amine and polyamine biosynthesis; spermidine biosynthesis; spermidine from putrescine: step 1/1.</text>
</comment>
<organism evidence="8 9">
    <name type="scientific">Helicobacter ganmani</name>
    <dbReference type="NCBI Taxonomy" id="60246"/>
    <lineage>
        <taxon>Bacteria</taxon>
        <taxon>Pseudomonadati</taxon>
        <taxon>Campylobacterota</taxon>
        <taxon>Epsilonproteobacteria</taxon>
        <taxon>Campylobacterales</taxon>
        <taxon>Helicobacteraceae</taxon>
        <taxon>Helicobacter</taxon>
    </lineage>
</organism>
<evidence type="ECO:0000256" key="3">
    <source>
        <dbReference type="ARBA" id="ARBA00023066"/>
    </source>
</evidence>
<evidence type="ECO:0000313" key="9">
    <source>
        <dbReference type="Proteomes" id="UP000256650"/>
    </source>
</evidence>
<dbReference type="Gene3D" id="3.40.50.150">
    <property type="entry name" value="Vaccinia Virus protein VP39"/>
    <property type="match status" value="1"/>
</dbReference>
<gene>
    <name evidence="5" type="primary">speE</name>
    <name evidence="8" type="ORF">CQA43_03230</name>
</gene>
<dbReference type="EC" id="2.5.1.16" evidence="5"/>
<comment type="similarity">
    <text evidence="1 5">Belongs to the spermidine/spermine synthase family.</text>
</comment>
<dbReference type="OrthoDB" id="9793120at2"/>
<comment type="caution">
    <text evidence="8">The sequence shown here is derived from an EMBL/GenBank/DDBJ whole genome shotgun (WGS) entry which is preliminary data.</text>
</comment>
<evidence type="ECO:0000256" key="4">
    <source>
        <dbReference type="ARBA" id="ARBA00023115"/>
    </source>
</evidence>
<keyword evidence="3 5" id="KW-0745">Spermidine biosynthesis</keyword>
<dbReference type="GeneID" id="82535294"/>
<name>A0A3D8IF49_9HELI</name>
<evidence type="ECO:0000259" key="7">
    <source>
        <dbReference type="PROSITE" id="PS51006"/>
    </source>
</evidence>
<dbReference type="GO" id="GO:0008295">
    <property type="term" value="P:spermidine biosynthetic process"/>
    <property type="evidence" value="ECO:0007669"/>
    <property type="project" value="UniProtKB-UniRule"/>
</dbReference>
<protein>
    <recommendedName>
        <fullName evidence="5">Polyamine aminopropyltransferase</fullName>
    </recommendedName>
    <alternativeName>
        <fullName evidence="5">Putrescine aminopropyltransferase</fullName>
        <shortName evidence="5">PAPT</shortName>
    </alternativeName>
    <alternativeName>
        <fullName evidence="5">Spermidine synthase</fullName>
        <shortName evidence="5">SPDS</shortName>
        <shortName evidence="5">SPDSY</shortName>
        <ecNumber evidence="5">2.5.1.16</ecNumber>
    </alternativeName>
</protein>
<dbReference type="GO" id="GO:0004766">
    <property type="term" value="F:spermidine synthase activity"/>
    <property type="evidence" value="ECO:0007669"/>
    <property type="project" value="UniProtKB-UniRule"/>
</dbReference>
<dbReference type="RefSeq" id="WP_115551167.1">
    <property type="nucleotide sequence ID" value="NZ_CAPHNE010000008.1"/>
</dbReference>